<dbReference type="GO" id="GO:0046872">
    <property type="term" value="F:metal ion binding"/>
    <property type="evidence" value="ECO:0007669"/>
    <property type="project" value="UniProtKB-KW"/>
</dbReference>
<sequence length="109" mass="10974">MARVNRGLFAAVAAGVLALALPLGAARAAGAPALVPLCASCHGDQGLSASPMIPNLAGQQQGYLSNALHDYKAKQRQGGSAAMMIGLAAHLSDADIAALSAYYASLKRN</sequence>
<dbReference type="EMBL" id="JAESVB010000011">
    <property type="protein sequence ID" value="MCB8877169.1"/>
    <property type="molecule type" value="Genomic_DNA"/>
</dbReference>
<dbReference type="InterPro" id="IPR050597">
    <property type="entry name" value="Cytochrome_c_Oxidase_Subunit"/>
</dbReference>
<evidence type="ECO:0000256" key="4">
    <source>
        <dbReference type="ARBA" id="ARBA00022982"/>
    </source>
</evidence>
<evidence type="ECO:0000256" key="7">
    <source>
        <dbReference type="SAM" id="SignalP"/>
    </source>
</evidence>
<dbReference type="SUPFAM" id="SSF46626">
    <property type="entry name" value="Cytochrome c"/>
    <property type="match status" value="1"/>
</dbReference>
<accession>A0A964E0H7</accession>
<evidence type="ECO:0000259" key="8">
    <source>
        <dbReference type="PROSITE" id="PS51007"/>
    </source>
</evidence>
<dbReference type="InterPro" id="IPR036909">
    <property type="entry name" value="Cyt_c-like_dom_sf"/>
</dbReference>
<keyword evidence="2 6" id="KW-0349">Heme</keyword>
<dbReference type="GO" id="GO:0009055">
    <property type="term" value="F:electron transfer activity"/>
    <property type="evidence" value="ECO:0007669"/>
    <property type="project" value="InterPro"/>
</dbReference>
<reference evidence="9" key="2">
    <citation type="submission" date="2021-01" db="EMBL/GenBank/DDBJ databases">
        <authorList>
            <person name="Mieszkin S."/>
            <person name="Pouder E."/>
            <person name="Alain K."/>
        </authorList>
    </citation>
    <scope>NUCLEOTIDE SEQUENCE</scope>
    <source>
        <strain evidence="9">HW T2.11</strain>
    </source>
</reference>
<evidence type="ECO:0000256" key="5">
    <source>
        <dbReference type="ARBA" id="ARBA00023004"/>
    </source>
</evidence>
<reference evidence="9" key="1">
    <citation type="journal article" date="2021" name="Microorganisms">
        <title>Acidisoma silvae sp. nov. and Acidisomacellulosilytica sp. nov., Two Acidophilic Bacteria Isolated from Decaying Wood, Hydrolyzing Cellulose and Producing Poly-3-hydroxybutyrate.</title>
        <authorList>
            <person name="Mieszkin S."/>
            <person name="Pouder E."/>
            <person name="Uroz S."/>
            <person name="Simon-Colin C."/>
            <person name="Alain K."/>
        </authorList>
    </citation>
    <scope>NUCLEOTIDE SEQUENCE</scope>
    <source>
        <strain evidence="9">HW T2.11</strain>
    </source>
</reference>
<keyword evidence="5 6" id="KW-0408">Iron</keyword>
<keyword evidence="1" id="KW-0813">Transport</keyword>
<keyword evidence="4" id="KW-0249">Electron transport</keyword>
<evidence type="ECO:0000256" key="2">
    <source>
        <dbReference type="ARBA" id="ARBA00022617"/>
    </source>
</evidence>
<evidence type="ECO:0000256" key="3">
    <source>
        <dbReference type="ARBA" id="ARBA00022723"/>
    </source>
</evidence>
<keyword evidence="10" id="KW-1185">Reference proteome</keyword>
<keyword evidence="7" id="KW-0732">Signal</keyword>
<dbReference type="PANTHER" id="PTHR33751:SF9">
    <property type="entry name" value="CYTOCHROME C4"/>
    <property type="match status" value="1"/>
</dbReference>
<evidence type="ECO:0000256" key="6">
    <source>
        <dbReference type="PROSITE-ProRule" id="PRU00433"/>
    </source>
</evidence>
<dbReference type="AlphaFoldDB" id="A0A964E0H7"/>
<protein>
    <submittedName>
        <fullName evidence="9">C-type cytochrome</fullName>
    </submittedName>
</protein>
<name>A0A964E0H7_9PROT</name>
<gene>
    <name evidence="9" type="ORF">ASILVAE211_18380</name>
</gene>
<dbReference type="Pfam" id="PF00034">
    <property type="entry name" value="Cytochrom_C"/>
    <property type="match status" value="1"/>
</dbReference>
<dbReference type="InterPro" id="IPR009056">
    <property type="entry name" value="Cyt_c-like_dom"/>
</dbReference>
<feature type="domain" description="Cytochrome c" evidence="8">
    <location>
        <begin position="25"/>
        <end position="107"/>
    </location>
</feature>
<organism evidence="9 10">
    <name type="scientific">Acidisoma silvae</name>
    <dbReference type="NCBI Taxonomy" id="2802396"/>
    <lineage>
        <taxon>Bacteria</taxon>
        <taxon>Pseudomonadati</taxon>
        <taxon>Pseudomonadota</taxon>
        <taxon>Alphaproteobacteria</taxon>
        <taxon>Acetobacterales</taxon>
        <taxon>Acidocellaceae</taxon>
        <taxon>Acidisoma</taxon>
    </lineage>
</organism>
<evidence type="ECO:0000313" key="10">
    <source>
        <dbReference type="Proteomes" id="UP000708298"/>
    </source>
</evidence>
<keyword evidence="3 6" id="KW-0479">Metal-binding</keyword>
<dbReference type="Gene3D" id="1.10.760.10">
    <property type="entry name" value="Cytochrome c-like domain"/>
    <property type="match status" value="1"/>
</dbReference>
<evidence type="ECO:0000313" key="9">
    <source>
        <dbReference type="EMBL" id="MCB8877169.1"/>
    </source>
</evidence>
<dbReference type="PROSITE" id="PS51007">
    <property type="entry name" value="CYTC"/>
    <property type="match status" value="1"/>
</dbReference>
<dbReference type="GO" id="GO:0020037">
    <property type="term" value="F:heme binding"/>
    <property type="evidence" value="ECO:0007669"/>
    <property type="project" value="InterPro"/>
</dbReference>
<feature type="signal peptide" evidence="7">
    <location>
        <begin position="1"/>
        <end position="25"/>
    </location>
</feature>
<feature type="chain" id="PRO_5038065384" evidence="7">
    <location>
        <begin position="26"/>
        <end position="109"/>
    </location>
</feature>
<proteinExistence type="predicted"/>
<evidence type="ECO:0000256" key="1">
    <source>
        <dbReference type="ARBA" id="ARBA00022448"/>
    </source>
</evidence>
<dbReference type="PANTHER" id="PTHR33751">
    <property type="entry name" value="CBB3-TYPE CYTOCHROME C OXIDASE SUBUNIT FIXP"/>
    <property type="match status" value="1"/>
</dbReference>
<comment type="caution">
    <text evidence="9">The sequence shown here is derived from an EMBL/GenBank/DDBJ whole genome shotgun (WGS) entry which is preliminary data.</text>
</comment>
<dbReference type="RefSeq" id="WP_227322824.1">
    <property type="nucleotide sequence ID" value="NZ_JAESVB010000011.1"/>
</dbReference>
<dbReference type="Proteomes" id="UP000708298">
    <property type="component" value="Unassembled WGS sequence"/>
</dbReference>